<name>A0ABY6PLC2_9ACTN</name>
<evidence type="ECO:0000313" key="5">
    <source>
        <dbReference type="Proteomes" id="UP001164963"/>
    </source>
</evidence>
<dbReference type="InterPro" id="IPR006311">
    <property type="entry name" value="TAT_signal"/>
</dbReference>
<evidence type="ECO:0000313" key="4">
    <source>
        <dbReference type="EMBL" id="UZK57973.1"/>
    </source>
</evidence>
<feature type="compositionally biased region" description="Low complexity" evidence="1">
    <location>
        <begin position="314"/>
        <end position="350"/>
    </location>
</feature>
<sequence>MRTVRSSLVASAAGLLLTVTGAALAPAALADTAPPELAVATQAPAEIGLGGLPVAFTTTASNTGTSDASSARLIYRIDGGTVLPDNALSLEYQLDGSTWKKVPLSIIDGTVYGGELPEQLALAAGKSQTVQMRLGLPMGTPHNGASNGGTDHLKLTTMISYGASGAANATDFDFVGVNGLTTRLINVPATAGGAPITFKATVDTPTSSAYEDVTDVLFTNRSTTVQVRRSGAWTTLKPVTAAAEPDIYGYDVIGKDASLAAHGTATVDVRVTYRKDAPAGKTELSPCAIVNVGSIPFRGTTTCGPKTTVTVQKAATTSTNVSPSTSASTGAGTTSTSTGTTTSPASGMTAQRAETGSSDLSAPATLAAGLVAAGAGPVGFTAMRRRRNHA</sequence>
<evidence type="ECO:0000256" key="1">
    <source>
        <dbReference type="SAM" id="MobiDB-lite"/>
    </source>
</evidence>
<dbReference type="RefSeq" id="WP_265538379.1">
    <property type="nucleotide sequence ID" value="NZ_CP098740.1"/>
</dbReference>
<keyword evidence="2" id="KW-0732">Signal</keyword>
<keyword evidence="5" id="KW-1185">Reference proteome</keyword>
<protein>
    <recommendedName>
        <fullName evidence="6">Gram-positive cocci surface proteins LPxTG domain-containing protein</fullName>
    </recommendedName>
</protein>
<feature type="signal peptide" evidence="2">
    <location>
        <begin position="1"/>
        <end position="30"/>
    </location>
</feature>
<evidence type="ECO:0000256" key="2">
    <source>
        <dbReference type="SAM" id="SignalP"/>
    </source>
</evidence>
<evidence type="ECO:0008006" key="6">
    <source>
        <dbReference type="Google" id="ProtNLM"/>
    </source>
</evidence>
<dbReference type="PROSITE" id="PS51318">
    <property type="entry name" value="TAT"/>
    <property type="match status" value="1"/>
</dbReference>
<proteinExistence type="predicted"/>
<reference evidence="3" key="1">
    <citation type="journal article" date="2022" name="Front. Microbiol.">
        <title>Mirubactin C rescues the lethal effect of cell wall biosynthesis mutations in Bacillus subtilis.</title>
        <authorList>
            <person name="Kepplinger B."/>
            <person name="Wen X."/>
            <person name="Tyler A.R."/>
            <person name="Kim B.Y."/>
            <person name="Brown J."/>
            <person name="Banks P."/>
            <person name="Dashti Y."/>
            <person name="Mackenzie E.S."/>
            <person name="Wills C."/>
            <person name="Kawai Y."/>
            <person name="Waldron K.J."/>
            <person name="Allenby N.E.E."/>
            <person name="Wu L.J."/>
            <person name="Hall M.J."/>
            <person name="Errington J."/>
        </authorList>
    </citation>
    <scope>NUCLEOTIDE SEQUENCE</scope>
    <source>
        <strain evidence="3">MDA8-470</strain>
    </source>
</reference>
<dbReference type="EMBL" id="CP098740">
    <property type="protein sequence ID" value="UZK57973.1"/>
    <property type="molecule type" value="Genomic_DNA"/>
</dbReference>
<organism evidence="3 5">
    <name type="scientific">Streptomyces drozdowiczii</name>
    <dbReference type="NCBI Taxonomy" id="202862"/>
    <lineage>
        <taxon>Bacteria</taxon>
        <taxon>Bacillati</taxon>
        <taxon>Actinomycetota</taxon>
        <taxon>Actinomycetes</taxon>
        <taxon>Kitasatosporales</taxon>
        <taxon>Streptomycetaceae</taxon>
        <taxon>Streptomyces</taxon>
    </lineage>
</organism>
<dbReference type="EMBL" id="CP098740">
    <property type="protein sequence ID" value="UZK52744.1"/>
    <property type="molecule type" value="Genomic_DNA"/>
</dbReference>
<gene>
    <name evidence="3" type="ORF">NEH16_00200</name>
    <name evidence="4" type="ORF">NEH16_31270</name>
</gene>
<dbReference type="Proteomes" id="UP001164963">
    <property type="component" value="Chromosome"/>
</dbReference>
<evidence type="ECO:0000313" key="3">
    <source>
        <dbReference type="EMBL" id="UZK52744.1"/>
    </source>
</evidence>
<feature type="chain" id="PRO_5045034220" description="Gram-positive cocci surface proteins LPxTG domain-containing protein" evidence="2">
    <location>
        <begin position="31"/>
        <end position="390"/>
    </location>
</feature>
<accession>A0ABY6PLC2</accession>
<feature type="region of interest" description="Disordered" evidence="1">
    <location>
        <begin position="314"/>
        <end position="359"/>
    </location>
</feature>